<feature type="transmembrane region" description="Helical" evidence="5">
    <location>
        <begin position="221"/>
        <end position="246"/>
    </location>
</feature>
<accession>A0A8B6FCB9</accession>
<dbReference type="GO" id="GO:0004930">
    <property type="term" value="F:G protein-coupled receptor activity"/>
    <property type="evidence" value="ECO:0007669"/>
    <property type="project" value="InterPro"/>
</dbReference>
<dbReference type="PROSITE" id="PS50262">
    <property type="entry name" value="G_PROTEIN_RECEP_F1_2"/>
    <property type="match status" value="1"/>
</dbReference>
<evidence type="ECO:0000313" key="7">
    <source>
        <dbReference type="EMBL" id="VDI46832.1"/>
    </source>
</evidence>
<evidence type="ECO:0000259" key="6">
    <source>
        <dbReference type="PROSITE" id="PS50262"/>
    </source>
</evidence>
<feature type="domain" description="G-protein coupled receptors family 1 profile" evidence="6">
    <location>
        <begin position="60"/>
        <end position="330"/>
    </location>
</feature>
<evidence type="ECO:0000256" key="2">
    <source>
        <dbReference type="ARBA" id="ARBA00022692"/>
    </source>
</evidence>
<evidence type="ECO:0000313" key="8">
    <source>
        <dbReference type="Proteomes" id="UP000596742"/>
    </source>
</evidence>
<dbReference type="Gene3D" id="1.20.1070.10">
    <property type="entry name" value="Rhodopsin 7-helix transmembrane proteins"/>
    <property type="match status" value="1"/>
</dbReference>
<protein>
    <recommendedName>
        <fullName evidence="6">G-protein coupled receptors family 1 profile domain-containing protein</fullName>
    </recommendedName>
</protein>
<dbReference type="PANTHER" id="PTHR47023">
    <property type="entry name" value="SEX PEPTIDE RECEPTOR"/>
    <property type="match status" value="1"/>
</dbReference>
<name>A0A8B6FCB9_MYTGA</name>
<feature type="transmembrane region" description="Helical" evidence="5">
    <location>
        <begin position="80"/>
        <end position="102"/>
    </location>
</feature>
<evidence type="ECO:0000256" key="5">
    <source>
        <dbReference type="SAM" id="Phobius"/>
    </source>
</evidence>
<dbReference type="CDD" id="cd14978">
    <property type="entry name" value="7tmA_FMRFamide_R-like"/>
    <property type="match status" value="1"/>
</dbReference>
<keyword evidence="8" id="KW-1185">Reference proteome</keyword>
<organism evidence="7 8">
    <name type="scientific">Mytilus galloprovincialis</name>
    <name type="common">Mediterranean mussel</name>
    <dbReference type="NCBI Taxonomy" id="29158"/>
    <lineage>
        <taxon>Eukaryota</taxon>
        <taxon>Metazoa</taxon>
        <taxon>Spiralia</taxon>
        <taxon>Lophotrochozoa</taxon>
        <taxon>Mollusca</taxon>
        <taxon>Bivalvia</taxon>
        <taxon>Autobranchia</taxon>
        <taxon>Pteriomorphia</taxon>
        <taxon>Mytilida</taxon>
        <taxon>Mytiloidea</taxon>
        <taxon>Mytilidae</taxon>
        <taxon>Mytilinae</taxon>
        <taxon>Mytilus</taxon>
    </lineage>
</organism>
<evidence type="ECO:0000256" key="4">
    <source>
        <dbReference type="ARBA" id="ARBA00023136"/>
    </source>
</evidence>
<reference evidence="7" key="1">
    <citation type="submission" date="2018-11" db="EMBL/GenBank/DDBJ databases">
        <authorList>
            <person name="Alioto T."/>
            <person name="Alioto T."/>
        </authorList>
    </citation>
    <scope>NUCLEOTIDE SEQUENCE</scope>
</reference>
<dbReference type="SUPFAM" id="SSF81321">
    <property type="entry name" value="Family A G protein-coupled receptor-like"/>
    <property type="match status" value="1"/>
</dbReference>
<gene>
    <name evidence="7" type="ORF">MGAL_10B021167</name>
</gene>
<evidence type="ECO:0000256" key="3">
    <source>
        <dbReference type="ARBA" id="ARBA00022989"/>
    </source>
</evidence>
<feature type="transmembrane region" description="Helical" evidence="5">
    <location>
        <begin position="323"/>
        <end position="341"/>
    </location>
</feature>
<dbReference type="PRINTS" id="PR00237">
    <property type="entry name" value="GPCRRHODOPSN"/>
</dbReference>
<feature type="transmembrane region" description="Helical" evidence="5">
    <location>
        <begin position="122"/>
        <end position="143"/>
    </location>
</feature>
<comment type="caution">
    <text evidence="7">The sequence shown here is derived from an EMBL/GenBank/DDBJ whole genome shotgun (WGS) entry which is preliminary data.</text>
</comment>
<dbReference type="EMBL" id="UYJE01006537">
    <property type="protein sequence ID" value="VDI46832.1"/>
    <property type="molecule type" value="Genomic_DNA"/>
</dbReference>
<dbReference type="Pfam" id="PF00001">
    <property type="entry name" value="7tm_1"/>
    <property type="match status" value="1"/>
</dbReference>
<evidence type="ECO:0000256" key="1">
    <source>
        <dbReference type="ARBA" id="ARBA00004370"/>
    </source>
</evidence>
<dbReference type="Proteomes" id="UP000596742">
    <property type="component" value="Unassembled WGS sequence"/>
</dbReference>
<dbReference type="PANTHER" id="PTHR47023:SF1">
    <property type="entry name" value="SEX PEPTIDE RECEPTOR"/>
    <property type="match status" value="1"/>
</dbReference>
<dbReference type="InterPro" id="IPR053071">
    <property type="entry name" value="GPCR1-related_rcpt"/>
</dbReference>
<keyword evidence="3 5" id="KW-1133">Transmembrane helix</keyword>
<keyword evidence="2 5" id="KW-0812">Transmembrane</keyword>
<feature type="transmembrane region" description="Helical" evidence="5">
    <location>
        <begin position="46"/>
        <end position="68"/>
    </location>
</feature>
<feature type="transmembrane region" description="Helical" evidence="5">
    <location>
        <begin position="164"/>
        <end position="185"/>
    </location>
</feature>
<dbReference type="AlphaFoldDB" id="A0A8B6FCB9"/>
<proteinExistence type="predicted"/>
<dbReference type="GO" id="GO:0016020">
    <property type="term" value="C:membrane"/>
    <property type="evidence" value="ECO:0007669"/>
    <property type="project" value="UniProtKB-SubCell"/>
</dbReference>
<dbReference type="InterPro" id="IPR017452">
    <property type="entry name" value="GPCR_Rhodpsn_7TM"/>
</dbReference>
<sequence length="384" mass="43717">MNVSDTGMSNITKVVDRYVEVFDADQDSYVLHPWTWLDPQGGTPHYVFILPVVALVALVTNITIGIVIVKEKLVSSANIIMIGIAVSDTLTVLSPTPLLVTIYWQNFAKEVPFDLCVVWEYFMKNICAVTHTASVWLTMYLGINRYLGICHPFVMRRRCTIKSTVQTIFFIYTVSVLFHLCRFVDTKYVPEFVSNSSTNTCSARYADWVGDVNNQRTYECIYYWCHIICISIIPCSVLIILDTIMLRQIRKSEIKRSIFQTENQKEASKRKQSDSIRTTKIIVTILAIVCVLELSLGTILALWTLNMMGYLTISEDILGRTSTFIHFAIYISYPFIFLLYCRLSSQFKKGISGLLSCESSSRRKRTATQSLSLKTQSSLIIDPP</sequence>
<dbReference type="OrthoDB" id="5962323at2759"/>
<keyword evidence="4 5" id="KW-0472">Membrane</keyword>
<dbReference type="InterPro" id="IPR000276">
    <property type="entry name" value="GPCR_Rhodpsn"/>
</dbReference>
<feature type="transmembrane region" description="Helical" evidence="5">
    <location>
        <begin position="281"/>
        <end position="303"/>
    </location>
</feature>
<comment type="subcellular location">
    <subcellularLocation>
        <location evidence="1">Membrane</location>
    </subcellularLocation>
</comment>